<dbReference type="PROSITE" id="PS50991">
    <property type="entry name" value="PYR_CT"/>
    <property type="match status" value="1"/>
</dbReference>
<dbReference type="PROSITE" id="PS00815">
    <property type="entry name" value="AIPM_HOMOCIT_SYNTH_1"/>
    <property type="match status" value="1"/>
</dbReference>
<dbReference type="InterPro" id="IPR002034">
    <property type="entry name" value="AIPM/Hcit_synth_CS"/>
</dbReference>
<evidence type="ECO:0000313" key="6">
    <source>
        <dbReference type="Proteomes" id="UP000427906"/>
    </source>
</evidence>
<evidence type="ECO:0000313" key="5">
    <source>
        <dbReference type="EMBL" id="BBO71070.1"/>
    </source>
</evidence>
<evidence type="ECO:0000256" key="1">
    <source>
        <dbReference type="ARBA" id="ARBA00006154"/>
    </source>
</evidence>
<dbReference type="AlphaFoldDB" id="A0A5K7YRT3"/>
<accession>A0A5K7YRT3</accession>
<dbReference type="PANTHER" id="PTHR42880:SF1">
    <property type="entry name" value="ISOPROPYLMALATE_HOMOCITRATE_CITRAMALATE SYNTHASE FAMILY PROTEIN"/>
    <property type="match status" value="1"/>
</dbReference>
<dbReference type="Pfam" id="PF00682">
    <property type="entry name" value="HMGL-like"/>
    <property type="match status" value="1"/>
</dbReference>
<dbReference type="PROSITE" id="PS00816">
    <property type="entry name" value="AIPM_HOMOCIT_SYNTH_2"/>
    <property type="match status" value="1"/>
</dbReference>
<dbReference type="KEGG" id="dalk:DSCA_50000"/>
<keyword evidence="6" id="KW-1185">Reference proteome</keyword>
<dbReference type="Proteomes" id="UP000427906">
    <property type="component" value="Chromosome"/>
</dbReference>
<dbReference type="InterPro" id="IPR013477">
    <property type="entry name" value="NifV/FrbC"/>
</dbReference>
<dbReference type="CDD" id="cd07939">
    <property type="entry name" value="DRE_TIM_NifV"/>
    <property type="match status" value="1"/>
</dbReference>
<protein>
    <submittedName>
        <fullName evidence="5">Homocitrate synthase</fullName>
    </submittedName>
</protein>
<reference evidence="5 6" key="1">
    <citation type="submission" date="2019-11" db="EMBL/GenBank/DDBJ databases">
        <title>Comparative genomics of hydrocarbon-degrading Desulfosarcina strains.</title>
        <authorList>
            <person name="Watanabe M."/>
            <person name="Kojima H."/>
            <person name="Fukui M."/>
        </authorList>
    </citation>
    <scope>NUCLEOTIDE SEQUENCE [LARGE SCALE GENOMIC DNA]</scope>
    <source>
        <strain evidence="5 6">PL12</strain>
    </source>
</reference>
<dbReference type="OrthoDB" id="9803573at2"/>
<dbReference type="GO" id="GO:0019752">
    <property type="term" value="P:carboxylic acid metabolic process"/>
    <property type="evidence" value="ECO:0007669"/>
    <property type="project" value="InterPro"/>
</dbReference>
<dbReference type="SUPFAM" id="SSF51569">
    <property type="entry name" value="Aldolase"/>
    <property type="match status" value="1"/>
</dbReference>
<dbReference type="InterPro" id="IPR054691">
    <property type="entry name" value="LeuA/HCS_post-cat"/>
</dbReference>
<dbReference type="GO" id="GO:0046912">
    <property type="term" value="F:acyltransferase activity, acyl groups converted into alkyl on transfer"/>
    <property type="evidence" value="ECO:0007669"/>
    <property type="project" value="InterPro"/>
</dbReference>
<evidence type="ECO:0000259" key="4">
    <source>
        <dbReference type="PROSITE" id="PS50991"/>
    </source>
</evidence>
<organism evidence="5 6">
    <name type="scientific">Desulfosarcina alkanivorans</name>
    <dbReference type="NCBI Taxonomy" id="571177"/>
    <lineage>
        <taxon>Bacteria</taxon>
        <taxon>Pseudomonadati</taxon>
        <taxon>Thermodesulfobacteriota</taxon>
        <taxon>Desulfobacteria</taxon>
        <taxon>Desulfobacterales</taxon>
        <taxon>Desulfosarcinaceae</taxon>
        <taxon>Desulfosarcina</taxon>
    </lineage>
</organism>
<dbReference type="InterPro" id="IPR013785">
    <property type="entry name" value="Aldolase_TIM"/>
</dbReference>
<dbReference type="PANTHER" id="PTHR42880">
    <property type="entry name" value="HOMOCITRATE SYNTHASE"/>
    <property type="match status" value="1"/>
</dbReference>
<name>A0A5K7YRT3_9BACT</name>
<keyword evidence="2 3" id="KW-0808">Transferase</keyword>
<dbReference type="Gene3D" id="3.20.20.70">
    <property type="entry name" value="Aldolase class I"/>
    <property type="match status" value="1"/>
</dbReference>
<dbReference type="EMBL" id="AP021874">
    <property type="protein sequence ID" value="BBO71070.1"/>
    <property type="molecule type" value="Genomic_DNA"/>
</dbReference>
<comment type="similarity">
    <text evidence="1 3">Belongs to the alpha-IPM synthase/homocitrate synthase family.</text>
</comment>
<dbReference type="RefSeq" id="WP_155318961.1">
    <property type="nucleotide sequence ID" value="NZ_AP021874.1"/>
</dbReference>
<gene>
    <name evidence="5" type="primary">nifV</name>
    <name evidence="5" type="ORF">DSCA_50000</name>
</gene>
<dbReference type="Gene3D" id="1.10.238.260">
    <property type="match status" value="1"/>
</dbReference>
<evidence type="ECO:0000256" key="3">
    <source>
        <dbReference type="RuleBase" id="RU003523"/>
    </source>
</evidence>
<sequence length="379" mass="40537">MAPFTAKMPVHIIDTTLRDGEQAPGVAFSTGEKMSILRLLTDAGVNELEVGIPAMGPWACREIRRLAALEADCQLTCWCRAVEADIELAAGCGTGGVHISFPVSSILLRAMGKTADWVLAQLDALVSLAAERFGLVSVGAQDAFRASPAFLDTFVRSAAGSGAHRVRIADTVGLARPSQVAEVVRRLTRSAGSMPLEFHGHNDLGMATANTIAAIEAGIGAVSVTVNGIGERAGNAPLEQVAVATDILDGRTSPIDPRKLVRICRYVARITKRPIPVDRPISGEGVFSHESGIHCAALLKDPDTYQPFSPETLGRRHARLVVGRHSGSAVIRHIMEEAGLILNDEKTEQLLTFVRAEATRKRAFLSPGELVQLYHQTFS</sequence>
<proteinExistence type="inferred from homology"/>
<dbReference type="Pfam" id="PF22617">
    <property type="entry name" value="HCS_D2"/>
    <property type="match status" value="1"/>
</dbReference>
<evidence type="ECO:0000256" key="2">
    <source>
        <dbReference type="ARBA" id="ARBA00022679"/>
    </source>
</evidence>
<feature type="domain" description="Pyruvate carboxyltransferase" evidence="4">
    <location>
        <begin position="10"/>
        <end position="261"/>
    </location>
</feature>
<dbReference type="InterPro" id="IPR000891">
    <property type="entry name" value="PYR_CT"/>
</dbReference>